<evidence type="ECO:0000256" key="5">
    <source>
        <dbReference type="SAM" id="MobiDB-lite"/>
    </source>
</evidence>
<dbReference type="OrthoDB" id="5983572at2759"/>
<dbReference type="GO" id="GO:0015629">
    <property type="term" value="C:actin cytoskeleton"/>
    <property type="evidence" value="ECO:0007669"/>
    <property type="project" value="TreeGrafter"/>
</dbReference>
<dbReference type="SMART" id="SM00326">
    <property type="entry name" value="SH3"/>
    <property type="match status" value="1"/>
</dbReference>
<feature type="region of interest" description="Disordered" evidence="5">
    <location>
        <begin position="54"/>
        <end position="85"/>
    </location>
</feature>
<evidence type="ECO:0000256" key="3">
    <source>
        <dbReference type="ARBA" id="ARBA00022490"/>
    </source>
</evidence>
<proteinExistence type="predicted"/>
<comment type="caution">
    <text evidence="7">The sequence shown here is derived from an EMBL/GenBank/DDBJ whole genome shotgun (WGS) entry which is preliminary data.</text>
</comment>
<dbReference type="GO" id="GO:0005737">
    <property type="term" value="C:cytoplasm"/>
    <property type="evidence" value="ECO:0007669"/>
    <property type="project" value="UniProtKB-SubCell"/>
</dbReference>
<evidence type="ECO:0000256" key="1">
    <source>
        <dbReference type="ARBA" id="ARBA00004496"/>
    </source>
</evidence>
<keyword evidence="2 4" id="KW-0728">SH3 domain</keyword>
<feature type="compositionally biased region" description="Pro residues" evidence="5">
    <location>
        <begin position="68"/>
        <end position="81"/>
    </location>
</feature>
<feature type="compositionally biased region" description="Pro residues" evidence="5">
    <location>
        <begin position="161"/>
        <end position="201"/>
    </location>
</feature>
<reference evidence="7 8" key="1">
    <citation type="submission" date="2019-02" db="EMBL/GenBank/DDBJ databases">
        <title>Genome sequencing of the rare red list fungi Dentipellis fragilis.</title>
        <authorList>
            <person name="Buettner E."/>
            <person name="Kellner H."/>
        </authorList>
    </citation>
    <scope>NUCLEOTIDE SEQUENCE [LARGE SCALE GENOMIC DNA]</scope>
    <source>
        <strain evidence="7 8">DSM 105465</strain>
    </source>
</reference>
<evidence type="ECO:0000259" key="6">
    <source>
        <dbReference type="PROSITE" id="PS50002"/>
    </source>
</evidence>
<evidence type="ECO:0000256" key="4">
    <source>
        <dbReference type="PROSITE-ProRule" id="PRU00192"/>
    </source>
</evidence>
<dbReference type="PRINTS" id="PR00452">
    <property type="entry name" value="SH3DOMAIN"/>
</dbReference>
<dbReference type="GO" id="GO:0097320">
    <property type="term" value="P:plasma membrane tubulation"/>
    <property type="evidence" value="ECO:0007669"/>
    <property type="project" value="TreeGrafter"/>
</dbReference>
<gene>
    <name evidence="7" type="ORF">EVG20_g3718</name>
</gene>
<dbReference type="GO" id="GO:0006897">
    <property type="term" value="P:endocytosis"/>
    <property type="evidence" value="ECO:0007669"/>
    <property type="project" value="InterPro"/>
</dbReference>
<feature type="compositionally biased region" description="Polar residues" evidence="5">
    <location>
        <begin position="54"/>
        <end position="65"/>
    </location>
</feature>
<dbReference type="InterPro" id="IPR001452">
    <property type="entry name" value="SH3_domain"/>
</dbReference>
<feature type="region of interest" description="Disordered" evidence="5">
    <location>
        <begin position="144"/>
        <end position="236"/>
    </location>
</feature>
<dbReference type="Pfam" id="PF00018">
    <property type="entry name" value="SH3_1"/>
    <property type="match status" value="1"/>
</dbReference>
<dbReference type="Proteomes" id="UP000298327">
    <property type="component" value="Unassembled WGS sequence"/>
</dbReference>
<accession>A0A4Y9Z207</accession>
<keyword evidence="3" id="KW-0963">Cytoplasm</keyword>
<dbReference type="STRING" id="205917.A0A4Y9Z207"/>
<feature type="domain" description="SH3" evidence="6">
    <location>
        <begin position="82"/>
        <end position="143"/>
    </location>
</feature>
<keyword evidence="8" id="KW-1185">Reference proteome</keyword>
<feature type="compositionally biased region" description="Pro residues" evidence="5">
    <location>
        <begin position="209"/>
        <end position="224"/>
    </location>
</feature>
<evidence type="ECO:0000313" key="7">
    <source>
        <dbReference type="EMBL" id="TFY68017.1"/>
    </source>
</evidence>
<comment type="subcellular location">
    <subcellularLocation>
        <location evidence="1">Cytoplasm</location>
    </subcellularLocation>
</comment>
<dbReference type="GO" id="GO:0008289">
    <property type="term" value="F:lipid binding"/>
    <property type="evidence" value="ECO:0007669"/>
    <property type="project" value="TreeGrafter"/>
</dbReference>
<dbReference type="PANTHER" id="PTHR47174">
    <property type="entry name" value="BRIDGING INTEGRATOR 3"/>
    <property type="match status" value="1"/>
</dbReference>
<dbReference type="PANTHER" id="PTHR47174:SF3">
    <property type="entry name" value="BRIDGING INTEGRATOR 3"/>
    <property type="match status" value="1"/>
</dbReference>
<dbReference type="PROSITE" id="PS50002">
    <property type="entry name" value="SH3"/>
    <property type="match status" value="1"/>
</dbReference>
<dbReference type="FunFam" id="2.30.30.40:FF:000072">
    <property type="entry name" value="Unconventional Myosin IB"/>
    <property type="match status" value="1"/>
</dbReference>
<sequence length="261" mass="27507">MPDTAALMSHIVSQTRQNVEFLMSQNEISREAGHDILRKLPSASDSSIMALSSQTARMTIPSPSHTPAAPPEPVRSAPPPASRTTRAKALWAYNENGSEPNDLSFRPGDIIEIVSESNADWWTGRANGKQGLFPSNYVEKIDSYAPSSGPPAPSYPSRGTPQPPASYSAPPPASYSSPPPPEPYAAPPPPGPVYKAPPPQGYNPYMQQAPPPQPQYQEPPPPQQKPSRFGGLGQTMATSAAGGLGFGAGAAIGGDLINSIF</sequence>
<dbReference type="InterPro" id="IPR036028">
    <property type="entry name" value="SH3-like_dom_sf"/>
</dbReference>
<name>A0A4Y9Z207_9AGAM</name>
<dbReference type="Gene3D" id="2.30.30.40">
    <property type="entry name" value="SH3 Domains"/>
    <property type="match status" value="1"/>
</dbReference>
<evidence type="ECO:0000256" key="2">
    <source>
        <dbReference type="ARBA" id="ARBA00022443"/>
    </source>
</evidence>
<dbReference type="GO" id="GO:0051666">
    <property type="term" value="P:actin cortical patch localization"/>
    <property type="evidence" value="ECO:0007669"/>
    <property type="project" value="InterPro"/>
</dbReference>
<organism evidence="7 8">
    <name type="scientific">Dentipellis fragilis</name>
    <dbReference type="NCBI Taxonomy" id="205917"/>
    <lineage>
        <taxon>Eukaryota</taxon>
        <taxon>Fungi</taxon>
        <taxon>Dikarya</taxon>
        <taxon>Basidiomycota</taxon>
        <taxon>Agaricomycotina</taxon>
        <taxon>Agaricomycetes</taxon>
        <taxon>Russulales</taxon>
        <taxon>Hericiaceae</taxon>
        <taxon>Dentipellis</taxon>
    </lineage>
</organism>
<dbReference type="EMBL" id="SEOQ01000174">
    <property type="protein sequence ID" value="TFY68017.1"/>
    <property type="molecule type" value="Genomic_DNA"/>
</dbReference>
<dbReference type="SUPFAM" id="SSF50044">
    <property type="entry name" value="SH3-domain"/>
    <property type="match status" value="1"/>
</dbReference>
<protein>
    <recommendedName>
        <fullName evidence="6">SH3 domain-containing protein</fullName>
    </recommendedName>
</protein>
<dbReference type="InterPro" id="IPR046982">
    <property type="entry name" value="BIN3/RVS161-like"/>
</dbReference>
<dbReference type="PRINTS" id="PR00499">
    <property type="entry name" value="P67PHOX"/>
</dbReference>
<evidence type="ECO:0000313" key="8">
    <source>
        <dbReference type="Proteomes" id="UP000298327"/>
    </source>
</evidence>
<dbReference type="AlphaFoldDB" id="A0A4Y9Z207"/>